<feature type="region of interest" description="Disordered" evidence="5">
    <location>
        <begin position="140"/>
        <end position="164"/>
    </location>
</feature>
<organism evidence="8 9">
    <name type="scientific">Curtobacterium flaccumfaciens</name>
    <dbReference type="NCBI Taxonomy" id="2035"/>
    <lineage>
        <taxon>Bacteria</taxon>
        <taxon>Bacillati</taxon>
        <taxon>Actinomycetota</taxon>
        <taxon>Actinomycetes</taxon>
        <taxon>Micrococcales</taxon>
        <taxon>Microbacteriaceae</taxon>
        <taxon>Curtobacterium</taxon>
    </lineage>
</organism>
<keyword evidence="6" id="KW-0812">Transmembrane</keyword>
<dbReference type="PANTHER" id="PTHR34820:SF4">
    <property type="entry name" value="INNER MEMBRANE PROTEIN YEBZ"/>
    <property type="match status" value="1"/>
</dbReference>
<dbReference type="InterPro" id="IPR032694">
    <property type="entry name" value="CopC/D"/>
</dbReference>
<evidence type="ECO:0000256" key="5">
    <source>
        <dbReference type="SAM" id="MobiDB-lite"/>
    </source>
</evidence>
<name>A0A4R6DLX5_9MICO</name>
<dbReference type="SUPFAM" id="SSF81296">
    <property type="entry name" value="E set domains"/>
    <property type="match status" value="1"/>
</dbReference>
<gene>
    <name evidence="8" type="ORF">EDF64_103408</name>
</gene>
<reference evidence="8 9" key="1">
    <citation type="submission" date="2019-03" db="EMBL/GenBank/DDBJ databases">
        <title>Genomic analyses of the natural microbiome of Caenorhabditis elegans.</title>
        <authorList>
            <person name="Samuel B."/>
        </authorList>
    </citation>
    <scope>NUCLEOTIDE SEQUENCE [LARGE SCALE GENOMIC DNA]</scope>
    <source>
        <strain evidence="8 9">JUb65</strain>
    </source>
</reference>
<sequence>MRARQDHRRGSRLVHTLLGTTLVAVVGVLPALSVATPASAHSALTASDPAEGATVSADLERVTLTFSEAPLAGLDAGLRIEVRDAAGTDESTGEVTVSRDTMSKAVGLSAGPHTVLWRYVSPDGHPIDGQVAFTVTAAAPSPTSSSAASSPAASSPSSSAASATASPSVSSASIAPSGPFPWVLGTVVVVLLAAGAATLIVRRRRRV</sequence>
<dbReference type="InterPro" id="IPR014755">
    <property type="entry name" value="Cu-Rt/internalin_Ig-like"/>
</dbReference>
<dbReference type="RefSeq" id="WP_166645630.1">
    <property type="nucleotide sequence ID" value="NZ_SNVW01000003.1"/>
</dbReference>
<proteinExistence type="predicted"/>
<evidence type="ECO:0000313" key="8">
    <source>
        <dbReference type="EMBL" id="TDN45484.1"/>
    </source>
</evidence>
<dbReference type="GO" id="GO:0006825">
    <property type="term" value="P:copper ion transport"/>
    <property type="evidence" value="ECO:0007669"/>
    <property type="project" value="InterPro"/>
</dbReference>
<dbReference type="GO" id="GO:0005507">
    <property type="term" value="F:copper ion binding"/>
    <property type="evidence" value="ECO:0007669"/>
    <property type="project" value="InterPro"/>
</dbReference>
<feature type="domain" description="CopC" evidence="7">
    <location>
        <begin position="41"/>
        <end position="135"/>
    </location>
</feature>
<dbReference type="Pfam" id="PF04234">
    <property type="entry name" value="CopC"/>
    <property type="match status" value="1"/>
</dbReference>
<evidence type="ECO:0000256" key="1">
    <source>
        <dbReference type="ARBA" id="ARBA00004196"/>
    </source>
</evidence>
<dbReference type="InterPro" id="IPR014756">
    <property type="entry name" value="Ig_E-set"/>
</dbReference>
<dbReference type="GO" id="GO:0046688">
    <property type="term" value="P:response to copper ion"/>
    <property type="evidence" value="ECO:0007669"/>
    <property type="project" value="InterPro"/>
</dbReference>
<dbReference type="Proteomes" id="UP000295764">
    <property type="component" value="Unassembled WGS sequence"/>
</dbReference>
<dbReference type="EMBL" id="SNVW01000003">
    <property type="protein sequence ID" value="TDN45484.1"/>
    <property type="molecule type" value="Genomic_DNA"/>
</dbReference>
<keyword evidence="6" id="KW-1133">Transmembrane helix</keyword>
<feature type="transmembrane region" description="Helical" evidence="6">
    <location>
        <begin position="180"/>
        <end position="201"/>
    </location>
</feature>
<evidence type="ECO:0000256" key="3">
    <source>
        <dbReference type="ARBA" id="ARBA00022729"/>
    </source>
</evidence>
<keyword evidence="4" id="KW-0186">Copper</keyword>
<evidence type="ECO:0000256" key="4">
    <source>
        <dbReference type="ARBA" id="ARBA00023008"/>
    </source>
</evidence>
<protein>
    <recommendedName>
        <fullName evidence="7">CopC domain-containing protein</fullName>
    </recommendedName>
</protein>
<dbReference type="GO" id="GO:0030313">
    <property type="term" value="C:cell envelope"/>
    <property type="evidence" value="ECO:0007669"/>
    <property type="project" value="UniProtKB-SubCell"/>
</dbReference>
<evidence type="ECO:0000313" key="9">
    <source>
        <dbReference type="Proteomes" id="UP000295764"/>
    </source>
</evidence>
<dbReference type="Gene3D" id="2.60.40.1220">
    <property type="match status" value="1"/>
</dbReference>
<dbReference type="GO" id="GO:0042597">
    <property type="term" value="C:periplasmic space"/>
    <property type="evidence" value="ECO:0007669"/>
    <property type="project" value="InterPro"/>
</dbReference>
<comment type="caution">
    <text evidence="8">The sequence shown here is derived from an EMBL/GenBank/DDBJ whole genome shotgun (WGS) entry which is preliminary data.</text>
</comment>
<evidence type="ECO:0000256" key="6">
    <source>
        <dbReference type="SAM" id="Phobius"/>
    </source>
</evidence>
<evidence type="ECO:0000259" key="7">
    <source>
        <dbReference type="Pfam" id="PF04234"/>
    </source>
</evidence>
<keyword evidence="3" id="KW-0732">Signal</keyword>
<dbReference type="AlphaFoldDB" id="A0A4R6DLX5"/>
<dbReference type="GO" id="GO:0005886">
    <property type="term" value="C:plasma membrane"/>
    <property type="evidence" value="ECO:0007669"/>
    <property type="project" value="TreeGrafter"/>
</dbReference>
<keyword evidence="2" id="KW-0479">Metal-binding</keyword>
<dbReference type="InterPro" id="IPR007348">
    <property type="entry name" value="CopC_dom"/>
</dbReference>
<comment type="subcellular location">
    <subcellularLocation>
        <location evidence="1">Cell envelope</location>
    </subcellularLocation>
</comment>
<evidence type="ECO:0000256" key="2">
    <source>
        <dbReference type="ARBA" id="ARBA00022723"/>
    </source>
</evidence>
<dbReference type="PANTHER" id="PTHR34820">
    <property type="entry name" value="INNER MEMBRANE PROTEIN YEBZ"/>
    <property type="match status" value="1"/>
</dbReference>
<accession>A0A4R6DLX5</accession>
<keyword evidence="6" id="KW-0472">Membrane</keyword>